<dbReference type="PROSITE" id="PS51318">
    <property type="entry name" value="TAT"/>
    <property type="match status" value="1"/>
</dbReference>
<comment type="caution">
    <text evidence="2">The sequence shown here is derived from an EMBL/GenBank/DDBJ whole genome shotgun (WGS) entry which is preliminary data.</text>
</comment>
<evidence type="ECO:0000313" key="2">
    <source>
        <dbReference type="EMBL" id="MBB3725574.1"/>
    </source>
</evidence>
<dbReference type="Pfam" id="PF00144">
    <property type="entry name" value="Beta-lactamase"/>
    <property type="match status" value="1"/>
</dbReference>
<name>A0A7W5YPV4_9ACTN</name>
<dbReference type="Gene3D" id="3.40.710.10">
    <property type="entry name" value="DD-peptidase/beta-lactamase superfamily"/>
    <property type="match status" value="1"/>
</dbReference>
<reference evidence="2 3" key="1">
    <citation type="submission" date="2020-08" db="EMBL/GenBank/DDBJ databases">
        <title>Sequencing the genomes of 1000 actinobacteria strains.</title>
        <authorList>
            <person name="Klenk H.-P."/>
        </authorList>
    </citation>
    <scope>NUCLEOTIDE SEQUENCE [LARGE SCALE GENOMIC DNA]</scope>
    <source>
        <strain evidence="2 3">DSM 44320</strain>
    </source>
</reference>
<organism evidence="2 3">
    <name type="scientific">Nonomuraea dietziae</name>
    <dbReference type="NCBI Taxonomy" id="65515"/>
    <lineage>
        <taxon>Bacteria</taxon>
        <taxon>Bacillati</taxon>
        <taxon>Actinomycetota</taxon>
        <taxon>Actinomycetes</taxon>
        <taxon>Streptosporangiales</taxon>
        <taxon>Streptosporangiaceae</taxon>
        <taxon>Nonomuraea</taxon>
    </lineage>
</organism>
<evidence type="ECO:0000313" key="3">
    <source>
        <dbReference type="Proteomes" id="UP000579945"/>
    </source>
</evidence>
<gene>
    <name evidence="2" type="ORF">FHR33_001434</name>
</gene>
<dbReference type="PANTHER" id="PTHR46825:SF7">
    <property type="entry name" value="D-ALANYL-D-ALANINE CARBOXYPEPTIDASE"/>
    <property type="match status" value="1"/>
</dbReference>
<dbReference type="InterPro" id="IPR049511">
    <property type="entry name" value="PGH-like_rpt"/>
</dbReference>
<dbReference type="InterPro" id="IPR001466">
    <property type="entry name" value="Beta-lactam-related"/>
</dbReference>
<dbReference type="AlphaFoldDB" id="A0A7W5YPV4"/>
<dbReference type="EMBL" id="JACIBV010000001">
    <property type="protein sequence ID" value="MBB3725574.1"/>
    <property type="molecule type" value="Genomic_DNA"/>
</dbReference>
<dbReference type="InterPro" id="IPR012338">
    <property type="entry name" value="Beta-lactam/transpept-like"/>
</dbReference>
<sequence>MTDPSGRPERPAHHEEPWIPTRRDFLVRAAGLGAFAGLAFDLPLGPYAARASVAGSAGAHARPPVALWNLTEPEYRAAFDGYFGRWGYRMADVCGYEAGGQARYAAIWEPAHPSGPDTQRCYHVIPFSDYPGHFDRLKGDGYRPVRVNGYSVAGQTFFATIWEKDRPIPLWQAHHAVKLDELYAHVSKIRKEGYVLVDLCGYSGPGLTETLCDTVWEGWPGYDTSWWWIQPQVSEINYQAQFDRMDKVHDRPTRVIGFTHLSHKHRMYASTWVKSDGRLWATRHGIDSGTMDNEVQQKRSAGYRLVSLGGFSAGLGKDAVPAFCPIWEKREAGPVITSLVARFMRYHEVPGLSLAIAKDGRLVHAQGFGLADKASGERVTTSTLFRTASIAKTITAAAVMKLASEGKLSPIDLVFGSSGHLKDLGTPEDARAEKIIVLHLLQHLAGGWANDANDPMYTNPSLGQNELISWVLKNRSLDNAPGTTFAYSNFGYCVLGRVIEKATGKPYDAYVKENILAPSGVTGMQIAGNTQADRRQGEAVYYGQAGENPYDAQVARMDAHGGWLATAVDLLRFAVRVDGLPTRPDILDRDWIAYMTKPSGLFGSNGCASGWFTNTAGTWWHLGNLVGTEAVLVRTADGFCWAALINTRRRDPVHQNTETGLDNLMWAIRDQVDLWPQGQDL</sequence>
<dbReference type="InterPro" id="IPR050491">
    <property type="entry name" value="AmpC-like"/>
</dbReference>
<dbReference type="Proteomes" id="UP000579945">
    <property type="component" value="Unassembled WGS sequence"/>
</dbReference>
<dbReference type="SUPFAM" id="SSF56601">
    <property type="entry name" value="beta-lactamase/transpeptidase-like"/>
    <property type="match status" value="1"/>
</dbReference>
<dbReference type="PANTHER" id="PTHR46825">
    <property type="entry name" value="D-ALANYL-D-ALANINE-CARBOXYPEPTIDASE/ENDOPEPTIDASE AMPH"/>
    <property type="match status" value="1"/>
</dbReference>
<dbReference type="InterPro" id="IPR006311">
    <property type="entry name" value="TAT_signal"/>
</dbReference>
<keyword evidence="3" id="KW-1185">Reference proteome</keyword>
<dbReference type="RefSeq" id="WP_183645103.1">
    <property type="nucleotide sequence ID" value="NZ_JACIBV010000001.1"/>
</dbReference>
<accession>A0A7W5YPV4</accession>
<proteinExistence type="predicted"/>
<evidence type="ECO:0000259" key="1">
    <source>
        <dbReference type="Pfam" id="PF00144"/>
    </source>
</evidence>
<dbReference type="Pfam" id="PF17660">
    <property type="entry name" value="BTRD1"/>
    <property type="match status" value="4"/>
</dbReference>
<dbReference type="GeneID" id="95387996"/>
<feature type="domain" description="Beta-lactamase-related" evidence="1">
    <location>
        <begin position="338"/>
        <end position="654"/>
    </location>
</feature>
<protein>
    <submittedName>
        <fullName evidence="2">CubicO group peptidase (Beta-lactamase class C family)</fullName>
    </submittedName>
</protein>